<reference evidence="1" key="2">
    <citation type="journal article" date="2015" name="Data Brief">
        <title>Shoot transcriptome of the giant reed, Arundo donax.</title>
        <authorList>
            <person name="Barrero R.A."/>
            <person name="Guerrero F.D."/>
            <person name="Moolhuijzen P."/>
            <person name="Goolsby J.A."/>
            <person name="Tidwell J."/>
            <person name="Bellgard S.E."/>
            <person name="Bellgard M.I."/>
        </authorList>
    </citation>
    <scope>NUCLEOTIDE SEQUENCE</scope>
    <source>
        <tissue evidence="1">Shoot tissue taken approximately 20 cm above the soil surface</tissue>
    </source>
</reference>
<evidence type="ECO:0000313" key="1">
    <source>
        <dbReference type="EMBL" id="JAE15786.1"/>
    </source>
</evidence>
<dbReference type="EMBL" id="GBRH01182110">
    <property type="protein sequence ID" value="JAE15786.1"/>
    <property type="molecule type" value="Transcribed_RNA"/>
</dbReference>
<sequence length="43" mass="4869">MGPSHKERHWHCFSSHAEASASVLQLLSRLSGSKGRPYNSEFR</sequence>
<organism evidence="1">
    <name type="scientific">Arundo donax</name>
    <name type="common">Giant reed</name>
    <name type="synonym">Donax arundinaceus</name>
    <dbReference type="NCBI Taxonomy" id="35708"/>
    <lineage>
        <taxon>Eukaryota</taxon>
        <taxon>Viridiplantae</taxon>
        <taxon>Streptophyta</taxon>
        <taxon>Embryophyta</taxon>
        <taxon>Tracheophyta</taxon>
        <taxon>Spermatophyta</taxon>
        <taxon>Magnoliopsida</taxon>
        <taxon>Liliopsida</taxon>
        <taxon>Poales</taxon>
        <taxon>Poaceae</taxon>
        <taxon>PACMAD clade</taxon>
        <taxon>Arundinoideae</taxon>
        <taxon>Arundineae</taxon>
        <taxon>Arundo</taxon>
    </lineage>
</organism>
<dbReference type="AlphaFoldDB" id="A0A0A9FZR4"/>
<protein>
    <submittedName>
        <fullName evidence="1">Uncharacterized protein</fullName>
    </submittedName>
</protein>
<reference evidence="1" key="1">
    <citation type="submission" date="2014-09" db="EMBL/GenBank/DDBJ databases">
        <authorList>
            <person name="Magalhaes I.L.F."/>
            <person name="Oliveira U."/>
            <person name="Santos F.R."/>
            <person name="Vidigal T.H.D.A."/>
            <person name="Brescovit A.D."/>
            <person name="Santos A.J."/>
        </authorList>
    </citation>
    <scope>NUCLEOTIDE SEQUENCE</scope>
    <source>
        <tissue evidence="1">Shoot tissue taken approximately 20 cm above the soil surface</tissue>
    </source>
</reference>
<accession>A0A0A9FZR4</accession>
<proteinExistence type="predicted"/>
<name>A0A0A9FZR4_ARUDO</name>